<evidence type="ECO:0000313" key="3">
    <source>
        <dbReference type="Proteomes" id="UP001301653"/>
    </source>
</evidence>
<keyword evidence="3" id="KW-1185">Reference proteome</keyword>
<protein>
    <recommendedName>
        <fullName evidence="4">Lipoprotein</fullName>
    </recommendedName>
</protein>
<accession>A0ABU5V1C6</accession>
<evidence type="ECO:0000256" key="1">
    <source>
        <dbReference type="SAM" id="SignalP"/>
    </source>
</evidence>
<reference evidence="2 3" key="1">
    <citation type="submission" date="2023-12" db="EMBL/GenBank/DDBJ databases">
        <title>Stenotrophomonas guangdongensis sp. nov., isolated from wilted pepper plants (Capsicum annuum).</title>
        <authorList>
            <person name="Qiu M."/>
            <person name="Li Y."/>
            <person name="Liu Q."/>
            <person name="Zhang X."/>
            <person name="Huang Y."/>
            <person name="Guo R."/>
            <person name="Hu M."/>
            <person name="Zhou J."/>
            <person name="Zhou X."/>
        </authorList>
    </citation>
    <scope>NUCLEOTIDE SEQUENCE [LARGE SCALE GENOMIC DNA]</scope>
    <source>
        <strain evidence="2 3">MH1</strain>
    </source>
</reference>
<sequence length="128" mass="13726">MKRSFICIIASLAALNSACGQEPADPPAPFPPQAIPMCKEQIDSARRTGLLDLRHTTARGGTVLTVDTWNQLPPEFQQLLAHCTAYILTGSTDAPSGKLLFVDEDTDEVLAVLDANGLRNVRRSPAGP</sequence>
<evidence type="ECO:0008006" key="4">
    <source>
        <dbReference type="Google" id="ProtNLM"/>
    </source>
</evidence>
<proteinExistence type="predicted"/>
<dbReference type="Proteomes" id="UP001301653">
    <property type="component" value="Unassembled WGS sequence"/>
</dbReference>
<dbReference type="EMBL" id="JAYFUH010000061">
    <property type="protein sequence ID" value="MEA5666623.1"/>
    <property type="molecule type" value="Genomic_DNA"/>
</dbReference>
<gene>
    <name evidence="2" type="ORF">VA603_03625</name>
</gene>
<feature type="chain" id="PRO_5047141297" description="Lipoprotein" evidence="1">
    <location>
        <begin position="21"/>
        <end position="128"/>
    </location>
</feature>
<comment type="caution">
    <text evidence="2">The sequence shown here is derived from an EMBL/GenBank/DDBJ whole genome shotgun (WGS) entry which is preliminary data.</text>
</comment>
<dbReference type="RefSeq" id="WP_132862980.1">
    <property type="nucleotide sequence ID" value="NZ_JAYFUH010000061.1"/>
</dbReference>
<keyword evidence="1" id="KW-0732">Signal</keyword>
<feature type="signal peptide" evidence="1">
    <location>
        <begin position="1"/>
        <end position="20"/>
    </location>
</feature>
<name>A0ABU5V1C6_9GAMM</name>
<evidence type="ECO:0000313" key="2">
    <source>
        <dbReference type="EMBL" id="MEA5666623.1"/>
    </source>
</evidence>
<organism evidence="2 3">
    <name type="scientific">Stenotrophomonas capsici</name>
    <dbReference type="NCBI Taxonomy" id="3110230"/>
    <lineage>
        <taxon>Bacteria</taxon>
        <taxon>Pseudomonadati</taxon>
        <taxon>Pseudomonadota</taxon>
        <taxon>Gammaproteobacteria</taxon>
        <taxon>Lysobacterales</taxon>
        <taxon>Lysobacteraceae</taxon>
        <taxon>Stenotrophomonas</taxon>
    </lineage>
</organism>